<dbReference type="InterPro" id="IPR010982">
    <property type="entry name" value="Lambda_DNA-bd_dom_sf"/>
</dbReference>
<dbReference type="GO" id="GO:0003700">
    <property type="term" value="F:DNA-binding transcription factor activity"/>
    <property type="evidence" value="ECO:0007669"/>
    <property type="project" value="TreeGrafter"/>
</dbReference>
<sequence length="350" mass="37147">MAATLHDVARLAGVSIKTVSNVINDYPHIRPATRERVERAIAELGYTPNLTARNLRSGRTGAIALAVPDLGLSYFAELAASVIEAAEAAGVVVLVEQTGGDRERELELLRSPRIKLTDGLIFSALGMGQEDAAALDVPYPLVLLGERIFDGPTDHVTMRNVEAARAATEYLLASGRRRIAVLGAHADSEVGSAGLRLRGYREALEAAGAPFDETIVVPATLWHRADGARAMRELLGRERPFDAVFGLNDTLALGAMRVLQEAGLRVPEQVSVMGFDDLEEAEYAIPSLTTVDPGRGWIAQTAVGALVDRIARPGGAPQTRLAEFRIVERESAPARVGATVAGGPPPSSPA</sequence>
<protein>
    <submittedName>
        <fullName evidence="5">LacI family transcriptional regulator</fullName>
    </submittedName>
</protein>
<dbReference type="SMART" id="SM00354">
    <property type="entry name" value="HTH_LACI"/>
    <property type="match status" value="1"/>
</dbReference>
<feature type="domain" description="HTH lacI-type" evidence="4">
    <location>
        <begin position="3"/>
        <end position="57"/>
    </location>
</feature>
<dbReference type="EMBL" id="SDPL01000402">
    <property type="protein sequence ID" value="RXZ44320.1"/>
    <property type="molecule type" value="Genomic_DNA"/>
</dbReference>
<dbReference type="PRINTS" id="PR00036">
    <property type="entry name" value="HTHLACI"/>
</dbReference>
<name>A0A4Q2JEA0_9MICO</name>
<evidence type="ECO:0000259" key="4">
    <source>
        <dbReference type="PROSITE" id="PS50932"/>
    </source>
</evidence>
<dbReference type="OrthoDB" id="2854648at2"/>
<dbReference type="Gene3D" id="3.40.50.2300">
    <property type="match status" value="2"/>
</dbReference>
<dbReference type="PANTHER" id="PTHR30146">
    <property type="entry name" value="LACI-RELATED TRANSCRIPTIONAL REPRESSOR"/>
    <property type="match status" value="1"/>
</dbReference>
<dbReference type="CDD" id="cd01392">
    <property type="entry name" value="HTH_LacI"/>
    <property type="match status" value="1"/>
</dbReference>
<evidence type="ECO:0000256" key="3">
    <source>
        <dbReference type="ARBA" id="ARBA00023163"/>
    </source>
</evidence>
<dbReference type="SUPFAM" id="SSF53822">
    <property type="entry name" value="Periplasmic binding protein-like I"/>
    <property type="match status" value="1"/>
</dbReference>
<evidence type="ECO:0000313" key="6">
    <source>
        <dbReference type="Proteomes" id="UP000292881"/>
    </source>
</evidence>
<organism evidence="5 6">
    <name type="scientific">Agromyces binzhouensis</name>
    <dbReference type="NCBI Taxonomy" id="1817495"/>
    <lineage>
        <taxon>Bacteria</taxon>
        <taxon>Bacillati</taxon>
        <taxon>Actinomycetota</taxon>
        <taxon>Actinomycetes</taxon>
        <taxon>Micrococcales</taxon>
        <taxon>Microbacteriaceae</taxon>
        <taxon>Agromyces</taxon>
    </lineage>
</organism>
<proteinExistence type="predicted"/>
<evidence type="ECO:0000256" key="2">
    <source>
        <dbReference type="ARBA" id="ARBA00023125"/>
    </source>
</evidence>
<dbReference type="PANTHER" id="PTHR30146:SF153">
    <property type="entry name" value="LACTOSE OPERON REPRESSOR"/>
    <property type="match status" value="1"/>
</dbReference>
<dbReference type="InterPro" id="IPR046335">
    <property type="entry name" value="LacI/GalR-like_sensor"/>
</dbReference>
<dbReference type="CDD" id="cd06267">
    <property type="entry name" value="PBP1_LacI_sugar_binding-like"/>
    <property type="match status" value="1"/>
</dbReference>
<dbReference type="InterPro" id="IPR000843">
    <property type="entry name" value="HTH_LacI"/>
</dbReference>
<keyword evidence="2" id="KW-0238">DNA-binding</keyword>
<keyword evidence="6" id="KW-1185">Reference proteome</keyword>
<dbReference type="PROSITE" id="PS50932">
    <property type="entry name" value="HTH_LACI_2"/>
    <property type="match status" value="1"/>
</dbReference>
<keyword evidence="1" id="KW-0805">Transcription regulation</keyword>
<dbReference type="Gene3D" id="1.10.260.40">
    <property type="entry name" value="lambda repressor-like DNA-binding domains"/>
    <property type="match status" value="1"/>
</dbReference>
<dbReference type="PROSITE" id="PS00356">
    <property type="entry name" value="HTH_LACI_1"/>
    <property type="match status" value="1"/>
</dbReference>
<dbReference type="InterPro" id="IPR028082">
    <property type="entry name" value="Peripla_BP_I"/>
</dbReference>
<evidence type="ECO:0000256" key="1">
    <source>
        <dbReference type="ARBA" id="ARBA00023015"/>
    </source>
</evidence>
<dbReference type="Pfam" id="PF13377">
    <property type="entry name" value="Peripla_BP_3"/>
    <property type="match status" value="1"/>
</dbReference>
<dbReference type="Pfam" id="PF00356">
    <property type="entry name" value="LacI"/>
    <property type="match status" value="1"/>
</dbReference>
<dbReference type="RefSeq" id="WP_129235678.1">
    <property type="nucleotide sequence ID" value="NZ_SDPL01000402.1"/>
</dbReference>
<keyword evidence="3" id="KW-0804">Transcription</keyword>
<accession>A0A4Q2JEA0</accession>
<dbReference type="Proteomes" id="UP000292881">
    <property type="component" value="Unassembled WGS sequence"/>
</dbReference>
<dbReference type="GO" id="GO:0000976">
    <property type="term" value="F:transcription cis-regulatory region binding"/>
    <property type="evidence" value="ECO:0007669"/>
    <property type="project" value="TreeGrafter"/>
</dbReference>
<dbReference type="AlphaFoldDB" id="A0A4Q2JEA0"/>
<comment type="caution">
    <text evidence="5">The sequence shown here is derived from an EMBL/GenBank/DDBJ whole genome shotgun (WGS) entry which is preliminary data.</text>
</comment>
<reference evidence="5 6" key="1">
    <citation type="submission" date="2019-01" db="EMBL/GenBank/DDBJ databases">
        <authorList>
            <person name="Li J."/>
        </authorList>
    </citation>
    <scope>NUCLEOTIDE SEQUENCE [LARGE SCALE GENOMIC DNA]</scope>
    <source>
        <strain evidence="5 6">CGMCC 4.7180</strain>
    </source>
</reference>
<gene>
    <name evidence="5" type="ORF">ESO86_14855</name>
</gene>
<dbReference type="SUPFAM" id="SSF47413">
    <property type="entry name" value="lambda repressor-like DNA-binding domains"/>
    <property type="match status" value="1"/>
</dbReference>
<evidence type="ECO:0000313" key="5">
    <source>
        <dbReference type="EMBL" id="RXZ44320.1"/>
    </source>
</evidence>